<proteinExistence type="predicted"/>
<keyword evidence="2" id="KW-1185">Reference proteome</keyword>
<name>A0A446D093_9BURK</name>
<evidence type="ECO:0000313" key="2">
    <source>
        <dbReference type="Proteomes" id="UP000289184"/>
    </source>
</evidence>
<dbReference type="Proteomes" id="UP000289184">
    <property type="component" value="Unassembled WGS sequence"/>
</dbReference>
<organism evidence="1 2">
    <name type="scientific">Achromobacter agilis</name>
    <dbReference type="NCBI Taxonomy" id="1353888"/>
    <lineage>
        <taxon>Bacteria</taxon>
        <taxon>Pseudomonadati</taxon>
        <taxon>Pseudomonadota</taxon>
        <taxon>Betaproteobacteria</taxon>
        <taxon>Burkholderiales</taxon>
        <taxon>Alcaligenaceae</taxon>
        <taxon>Achromobacter</taxon>
    </lineage>
</organism>
<dbReference type="AlphaFoldDB" id="A0A446D093"/>
<evidence type="ECO:0000313" key="1">
    <source>
        <dbReference type="EMBL" id="SSW73475.1"/>
    </source>
</evidence>
<dbReference type="EMBL" id="UFQB01000057">
    <property type="protein sequence ID" value="SSW73475.1"/>
    <property type="molecule type" value="Genomic_DNA"/>
</dbReference>
<gene>
    <name evidence="1" type="ORF">AGI3411_05956</name>
</gene>
<protein>
    <submittedName>
        <fullName evidence="1">Uncharacterized protein</fullName>
    </submittedName>
</protein>
<accession>A0A446D093</accession>
<reference evidence="1 2" key="1">
    <citation type="submission" date="2018-07" db="EMBL/GenBank/DDBJ databases">
        <authorList>
            <person name="Peeters C."/>
        </authorList>
    </citation>
    <scope>NUCLEOTIDE SEQUENCE [LARGE SCALE GENOMIC DNA]</scope>
    <source>
        <strain evidence="1 2">LMG 3411</strain>
    </source>
</reference>
<sequence length="67" mass="7015">MIAIVADCERADPTNSSLKSVMLSAKAPKRCENAPLAAPALVFFSVRYVAASPLSRADIMDCSASAN</sequence>